<sequence>MELLLTRDIRWRGSEYEGDGGNTMETIHTIEDDEEQLQPSIRFIFVNRKGRLITFLTFHY</sequence>
<organism evidence="1 2">
    <name type="scientific">Stephania yunnanensis</name>
    <dbReference type="NCBI Taxonomy" id="152371"/>
    <lineage>
        <taxon>Eukaryota</taxon>
        <taxon>Viridiplantae</taxon>
        <taxon>Streptophyta</taxon>
        <taxon>Embryophyta</taxon>
        <taxon>Tracheophyta</taxon>
        <taxon>Spermatophyta</taxon>
        <taxon>Magnoliopsida</taxon>
        <taxon>Ranunculales</taxon>
        <taxon>Menispermaceae</taxon>
        <taxon>Menispermoideae</taxon>
        <taxon>Cissampelideae</taxon>
        <taxon>Stephania</taxon>
    </lineage>
</organism>
<dbReference type="AlphaFoldDB" id="A0AAP0I393"/>
<proteinExistence type="predicted"/>
<name>A0AAP0I393_9MAGN</name>
<comment type="caution">
    <text evidence="1">The sequence shown here is derived from an EMBL/GenBank/DDBJ whole genome shotgun (WGS) entry which is preliminary data.</text>
</comment>
<evidence type="ECO:0000313" key="2">
    <source>
        <dbReference type="Proteomes" id="UP001420932"/>
    </source>
</evidence>
<reference evidence="1 2" key="1">
    <citation type="submission" date="2024-01" db="EMBL/GenBank/DDBJ databases">
        <title>Genome assemblies of Stephania.</title>
        <authorList>
            <person name="Yang L."/>
        </authorList>
    </citation>
    <scope>NUCLEOTIDE SEQUENCE [LARGE SCALE GENOMIC DNA]</scope>
    <source>
        <strain evidence="1">YNDBR</strain>
        <tissue evidence="1">Leaf</tissue>
    </source>
</reference>
<protein>
    <submittedName>
        <fullName evidence="1">Uncharacterized protein</fullName>
    </submittedName>
</protein>
<evidence type="ECO:0000313" key="1">
    <source>
        <dbReference type="EMBL" id="KAK9107236.1"/>
    </source>
</evidence>
<accession>A0AAP0I393</accession>
<gene>
    <name evidence="1" type="ORF">Syun_023247</name>
</gene>
<dbReference type="Proteomes" id="UP001420932">
    <property type="component" value="Unassembled WGS sequence"/>
</dbReference>
<keyword evidence="2" id="KW-1185">Reference proteome</keyword>
<dbReference type="EMBL" id="JBBNAF010000010">
    <property type="protein sequence ID" value="KAK9107236.1"/>
    <property type="molecule type" value="Genomic_DNA"/>
</dbReference>